<dbReference type="GO" id="GO:0016020">
    <property type="term" value="C:membrane"/>
    <property type="evidence" value="ECO:0007669"/>
    <property type="project" value="UniProtKB-SubCell"/>
</dbReference>
<evidence type="ECO:0000256" key="6">
    <source>
        <dbReference type="ARBA" id="ARBA00022989"/>
    </source>
</evidence>
<feature type="transmembrane region" description="Helical" evidence="8">
    <location>
        <begin position="222"/>
        <end position="251"/>
    </location>
</feature>
<evidence type="ECO:0000256" key="5">
    <source>
        <dbReference type="ARBA" id="ARBA00022692"/>
    </source>
</evidence>
<evidence type="ECO:0000256" key="3">
    <source>
        <dbReference type="ARBA" id="ARBA00022448"/>
    </source>
</evidence>
<feature type="transmembrane region" description="Helical" evidence="8">
    <location>
        <begin position="12"/>
        <end position="31"/>
    </location>
</feature>
<dbReference type="AlphaFoldDB" id="A0A1I8GFH2"/>
<dbReference type="GO" id="GO:0035435">
    <property type="term" value="P:phosphate ion transmembrane transport"/>
    <property type="evidence" value="ECO:0007669"/>
    <property type="project" value="TreeGrafter"/>
</dbReference>
<dbReference type="Proteomes" id="UP000095280">
    <property type="component" value="Unplaced"/>
</dbReference>
<evidence type="ECO:0000313" key="10">
    <source>
        <dbReference type="Proteomes" id="UP000095280"/>
    </source>
</evidence>
<proteinExistence type="inferred from homology"/>
<dbReference type="WBParaSite" id="maker-uti_cns_0001681-snap-gene-0.27-mRNA-1">
    <property type="protein sequence ID" value="maker-uti_cns_0001681-snap-gene-0.27-mRNA-1"/>
    <property type="gene ID" value="maker-uti_cns_0001681-snap-gene-0.27"/>
</dbReference>
<dbReference type="Pfam" id="PF01384">
    <property type="entry name" value="PHO4"/>
    <property type="match status" value="1"/>
</dbReference>
<dbReference type="PANTHER" id="PTHR11101">
    <property type="entry name" value="PHOSPHATE TRANSPORTER"/>
    <property type="match status" value="1"/>
</dbReference>
<evidence type="ECO:0000256" key="8">
    <source>
        <dbReference type="RuleBase" id="RU363058"/>
    </source>
</evidence>
<feature type="transmembrane region" description="Helical" evidence="8">
    <location>
        <begin position="198"/>
        <end position="216"/>
    </location>
</feature>
<comment type="similarity">
    <text evidence="2 8">Belongs to the inorganic phosphate transporter (PiT) (TC 2.A.20) family.</text>
</comment>
<feature type="transmembrane region" description="Helical" evidence="8">
    <location>
        <begin position="342"/>
        <end position="360"/>
    </location>
</feature>
<feature type="transmembrane region" description="Helical" evidence="8">
    <location>
        <begin position="479"/>
        <end position="500"/>
    </location>
</feature>
<evidence type="ECO:0000313" key="12">
    <source>
        <dbReference type="WBParaSite" id="maker-uti_cns_0001681-snap-gene-0.27-mRNA-1"/>
    </source>
</evidence>
<accession>A0A1I8GFH2</accession>
<feature type="transmembrane region" description="Helical" evidence="8">
    <location>
        <begin position="163"/>
        <end position="186"/>
    </location>
</feature>
<feature type="transmembrane region" description="Helical" evidence="8">
    <location>
        <begin position="102"/>
        <end position="124"/>
    </location>
</feature>
<name>A0A1I8GFH2_9PLAT</name>
<dbReference type="OrthoDB" id="260807at2759"/>
<evidence type="ECO:0000256" key="2">
    <source>
        <dbReference type="ARBA" id="ARBA00009916"/>
    </source>
</evidence>
<keyword evidence="6 8" id="KW-1133">Transmembrane helix</keyword>
<dbReference type="GO" id="GO:0005315">
    <property type="term" value="F:phosphate transmembrane transporter activity"/>
    <property type="evidence" value="ECO:0007669"/>
    <property type="project" value="InterPro"/>
</dbReference>
<evidence type="ECO:0000313" key="11">
    <source>
        <dbReference type="WBParaSite" id="maker-uti_cns_0001433-snap-gene-0.10-mRNA-1"/>
    </source>
</evidence>
<keyword evidence="7 8" id="KW-0472">Membrane</keyword>
<dbReference type="PANTHER" id="PTHR11101:SF80">
    <property type="entry name" value="PHOSPHATE TRANSPORTER"/>
    <property type="match status" value="1"/>
</dbReference>
<comment type="function">
    <text evidence="8">Sodium-phosphate symporter.</text>
</comment>
<evidence type="ECO:0000256" key="7">
    <source>
        <dbReference type="ARBA" id="ARBA00023136"/>
    </source>
</evidence>
<keyword evidence="5 8" id="KW-0812">Transmembrane</keyword>
<sequence length="505" mass="53735">MTTSGFLGIPEEYLWIVVLGFIIAFVLAFGIGANDVANSFGTSVGSKVLTLKQACILATIFETAGAVLLGAKVSETIRKGIIDTDYYVELNNNGTSTTGSQLLMIGQLSSLSGTCIWLLVATFFRVPVSGTHSIVGATVGFALVANAQTGVDWARLGLIVASWFISPLLSGGISIALFYFIKVFILTKPDALEPGLRFLPLIYSVTIAINVFSTVYEGPESLYFHVIPLWGAILASFGVGIICSILVKLVLIPWQRKRIIAELRDNPPEESVADAPSEAGSSVALSSHSDSTTQQRKAKYKPIESAEDEEPIQSEQQQGAKGGKADNKSKKAIVDRPEQARIFAWLQILTAIFGAFAHGGNDVSNAIGPLIGLWVVATTGDIAGKVASPIWILVYGGFGISIGLWIWGRRVIQTLGEDLTTITPSSGFCIELGAAMAVLIASNIGIPISTTHCKVGSVVLVGFFRSRDNVEWSIFRNIIIAWLVTLPASGAISAALMAGLSRLVL</sequence>
<evidence type="ECO:0000256" key="4">
    <source>
        <dbReference type="ARBA" id="ARBA00022592"/>
    </source>
</evidence>
<feature type="region of interest" description="Disordered" evidence="9">
    <location>
        <begin position="268"/>
        <end position="331"/>
    </location>
</feature>
<keyword evidence="4 8" id="KW-0592">Phosphate transport</keyword>
<evidence type="ECO:0000256" key="1">
    <source>
        <dbReference type="ARBA" id="ARBA00004141"/>
    </source>
</evidence>
<dbReference type="InterPro" id="IPR001204">
    <property type="entry name" value="Phos_transporter"/>
</dbReference>
<keyword evidence="3 8" id="KW-0813">Transport</keyword>
<feature type="compositionally biased region" description="Polar residues" evidence="9">
    <location>
        <begin position="279"/>
        <end position="295"/>
    </location>
</feature>
<organism evidence="10 12">
    <name type="scientific">Macrostomum lignano</name>
    <dbReference type="NCBI Taxonomy" id="282301"/>
    <lineage>
        <taxon>Eukaryota</taxon>
        <taxon>Metazoa</taxon>
        <taxon>Spiralia</taxon>
        <taxon>Lophotrochozoa</taxon>
        <taxon>Platyhelminthes</taxon>
        <taxon>Rhabditophora</taxon>
        <taxon>Macrostomorpha</taxon>
        <taxon>Macrostomida</taxon>
        <taxon>Macrostomidae</taxon>
        <taxon>Macrostomum</taxon>
    </lineage>
</organism>
<dbReference type="WBParaSite" id="maker-uti_cns_0001433-snap-gene-0.10-mRNA-1">
    <property type="protein sequence ID" value="maker-uti_cns_0001433-snap-gene-0.10-mRNA-1"/>
    <property type="gene ID" value="maker-uti_cns_0001433-snap-gene-0.10"/>
</dbReference>
<keyword evidence="10" id="KW-1185">Reference proteome</keyword>
<feature type="transmembrane region" description="Helical" evidence="8">
    <location>
        <begin position="390"/>
        <end position="408"/>
    </location>
</feature>
<evidence type="ECO:0000256" key="9">
    <source>
        <dbReference type="SAM" id="MobiDB-lite"/>
    </source>
</evidence>
<protein>
    <recommendedName>
        <fullName evidence="8">Phosphate transporter</fullName>
    </recommendedName>
</protein>
<feature type="transmembrane region" description="Helical" evidence="8">
    <location>
        <begin position="51"/>
        <end position="71"/>
    </location>
</feature>
<dbReference type="STRING" id="282301.A0A1I8GFH2"/>
<comment type="subcellular location">
    <subcellularLocation>
        <location evidence="1 8">Membrane</location>
        <topology evidence="1 8">Multi-pass membrane protein</topology>
    </subcellularLocation>
</comment>
<reference evidence="11 12" key="1">
    <citation type="submission" date="2016-11" db="UniProtKB">
        <authorList>
            <consortium name="WormBaseParasite"/>
        </authorList>
    </citation>
    <scope>IDENTIFICATION</scope>
</reference>